<proteinExistence type="predicted"/>
<accession>A0A8H3X4D7</accession>
<dbReference type="Gene3D" id="3.30.70.330">
    <property type="match status" value="1"/>
</dbReference>
<gene>
    <name evidence="2" type="ORF">F8M41_008332</name>
</gene>
<comment type="caution">
    <text evidence="2">The sequence shown here is derived from an EMBL/GenBank/DDBJ whole genome shotgun (WGS) entry which is preliminary data.</text>
</comment>
<feature type="compositionally biased region" description="Basic and acidic residues" evidence="1">
    <location>
        <begin position="230"/>
        <end position="239"/>
    </location>
</feature>
<dbReference type="SUPFAM" id="SSF54928">
    <property type="entry name" value="RNA-binding domain, RBD"/>
    <property type="match status" value="1"/>
</dbReference>
<sequence length="301" mass="35376">MPKYIKDIEIEELCQKIVFVLTETSEIDYSNKELKQQIFNVIEAHLEGNDTENMKKEKENKELKICVRIPESNKIEEKGVEKSELKPHTRTQKIKANKRRRLTIQIKNLKQERVKRCFNIKQKKNTREKTDGKLARITMCKSNKKELEHRKTFHARLNNLLTNTKEVLLLRQLRKLKAKAVHIFYNRNRNPRGQATVEFEKLEDKEKVIQQSIEQKEKVRTSKVVQTTEIKSDNNKEDGSSSYTTEKKGKKNERKKSKEKETEMKYVVEIIIKTVLSNIRGCKLDLIKKDPSLKGVVPDSS</sequence>
<dbReference type="AlphaFoldDB" id="A0A8H3X4D7"/>
<dbReference type="Proteomes" id="UP000439903">
    <property type="component" value="Unassembled WGS sequence"/>
</dbReference>
<name>A0A8H3X4D7_GIGMA</name>
<dbReference type="InterPro" id="IPR035979">
    <property type="entry name" value="RBD_domain_sf"/>
</dbReference>
<feature type="region of interest" description="Disordered" evidence="1">
    <location>
        <begin position="230"/>
        <end position="261"/>
    </location>
</feature>
<dbReference type="EMBL" id="WTPW01001871">
    <property type="protein sequence ID" value="KAF0409963.1"/>
    <property type="molecule type" value="Genomic_DNA"/>
</dbReference>
<evidence type="ECO:0000313" key="2">
    <source>
        <dbReference type="EMBL" id="KAF0409963.1"/>
    </source>
</evidence>
<organism evidence="2 3">
    <name type="scientific">Gigaspora margarita</name>
    <dbReference type="NCBI Taxonomy" id="4874"/>
    <lineage>
        <taxon>Eukaryota</taxon>
        <taxon>Fungi</taxon>
        <taxon>Fungi incertae sedis</taxon>
        <taxon>Mucoromycota</taxon>
        <taxon>Glomeromycotina</taxon>
        <taxon>Glomeromycetes</taxon>
        <taxon>Diversisporales</taxon>
        <taxon>Gigasporaceae</taxon>
        <taxon>Gigaspora</taxon>
    </lineage>
</organism>
<dbReference type="InterPro" id="IPR012677">
    <property type="entry name" value="Nucleotide-bd_a/b_plait_sf"/>
</dbReference>
<dbReference type="GO" id="GO:0003676">
    <property type="term" value="F:nucleic acid binding"/>
    <property type="evidence" value="ECO:0007669"/>
    <property type="project" value="InterPro"/>
</dbReference>
<evidence type="ECO:0000256" key="1">
    <source>
        <dbReference type="SAM" id="MobiDB-lite"/>
    </source>
</evidence>
<protein>
    <submittedName>
        <fullName evidence="2">Uncharacterized protein</fullName>
    </submittedName>
</protein>
<evidence type="ECO:0000313" key="3">
    <source>
        <dbReference type="Proteomes" id="UP000439903"/>
    </source>
</evidence>
<reference evidence="2 3" key="1">
    <citation type="journal article" date="2019" name="Environ. Microbiol.">
        <title>At the nexus of three kingdoms: the genome of the mycorrhizal fungus Gigaspora margarita provides insights into plant, endobacterial and fungal interactions.</title>
        <authorList>
            <person name="Venice F."/>
            <person name="Ghignone S."/>
            <person name="Salvioli di Fossalunga A."/>
            <person name="Amselem J."/>
            <person name="Novero M."/>
            <person name="Xianan X."/>
            <person name="Sedzielewska Toro K."/>
            <person name="Morin E."/>
            <person name="Lipzen A."/>
            <person name="Grigoriev I.V."/>
            <person name="Henrissat B."/>
            <person name="Martin F.M."/>
            <person name="Bonfante P."/>
        </authorList>
    </citation>
    <scope>NUCLEOTIDE SEQUENCE [LARGE SCALE GENOMIC DNA]</scope>
    <source>
        <strain evidence="2 3">BEG34</strain>
    </source>
</reference>
<keyword evidence="3" id="KW-1185">Reference proteome</keyword>